<protein>
    <submittedName>
        <fullName evidence="3">Alcohol dehydrogenase</fullName>
    </submittedName>
</protein>
<evidence type="ECO:0000313" key="4">
    <source>
        <dbReference type="Proteomes" id="UP000318864"/>
    </source>
</evidence>
<dbReference type="AlphaFoldDB" id="A0A4V6RUC1"/>
<dbReference type="SUPFAM" id="SSF50129">
    <property type="entry name" value="GroES-like"/>
    <property type="match status" value="1"/>
</dbReference>
<dbReference type="InterPro" id="IPR013154">
    <property type="entry name" value="ADH-like_N"/>
</dbReference>
<dbReference type="PANTHER" id="PTHR44154">
    <property type="entry name" value="QUINONE OXIDOREDUCTASE"/>
    <property type="match status" value="1"/>
</dbReference>
<dbReference type="Pfam" id="PF00107">
    <property type="entry name" value="ADH_zinc_N"/>
    <property type="match status" value="1"/>
</dbReference>
<evidence type="ECO:0000259" key="2">
    <source>
        <dbReference type="SMART" id="SM00829"/>
    </source>
</evidence>
<dbReference type="InterPro" id="IPR020843">
    <property type="entry name" value="ER"/>
</dbReference>
<dbReference type="GO" id="GO:0016616">
    <property type="term" value="F:oxidoreductase activity, acting on the CH-OH group of donors, NAD or NADP as acceptor"/>
    <property type="evidence" value="ECO:0007669"/>
    <property type="project" value="UniProtKB-ARBA"/>
</dbReference>
<dbReference type="OrthoDB" id="75495at2157"/>
<dbReference type="RefSeq" id="WP_141465598.1">
    <property type="nucleotide sequence ID" value="NZ_RBZW01000055.1"/>
</dbReference>
<dbReference type="InterPro" id="IPR051603">
    <property type="entry name" value="Zinc-ADH_QOR/CCCR"/>
</dbReference>
<comment type="caution">
    <text evidence="3">The sequence shown here is derived from an EMBL/GenBank/DDBJ whole genome shotgun (WGS) entry which is preliminary data.</text>
</comment>
<proteinExistence type="predicted"/>
<dbReference type="InterPro" id="IPR036291">
    <property type="entry name" value="NAD(P)-bd_dom_sf"/>
</dbReference>
<organism evidence="3 4">
    <name type="scientific">Salinadaptatus halalkaliphilus</name>
    <dbReference type="NCBI Taxonomy" id="2419781"/>
    <lineage>
        <taxon>Archaea</taxon>
        <taxon>Methanobacteriati</taxon>
        <taxon>Methanobacteriota</taxon>
        <taxon>Stenosarchaea group</taxon>
        <taxon>Halobacteria</taxon>
        <taxon>Halobacteriales</taxon>
        <taxon>Natrialbaceae</taxon>
        <taxon>Salinadaptatus</taxon>
    </lineage>
</organism>
<keyword evidence="4" id="KW-1185">Reference proteome</keyword>
<evidence type="ECO:0000313" key="3">
    <source>
        <dbReference type="EMBL" id="THE63757.1"/>
    </source>
</evidence>
<reference evidence="3 4" key="1">
    <citation type="submission" date="2018-10" db="EMBL/GenBank/DDBJ databases">
        <title>Natronolimnobius sp. XQ-INN 246 isolated from Inner Mongolia Autonomous Region of China.</title>
        <authorList>
            <person name="Xue Q."/>
        </authorList>
    </citation>
    <scope>NUCLEOTIDE SEQUENCE [LARGE SCALE GENOMIC DNA]</scope>
    <source>
        <strain evidence="3 4">XQ-INN 246</strain>
    </source>
</reference>
<dbReference type="InterPro" id="IPR011032">
    <property type="entry name" value="GroES-like_sf"/>
</dbReference>
<dbReference type="GO" id="GO:0030554">
    <property type="term" value="F:adenyl nucleotide binding"/>
    <property type="evidence" value="ECO:0007669"/>
    <property type="project" value="UniProtKB-ARBA"/>
</dbReference>
<dbReference type="EMBL" id="RBZW01000055">
    <property type="protein sequence ID" value="THE63757.1"/>
    <property type="molecule type" value="Genomic_DNA"/>
</dbReference>
<dbReference type="InterPro" id="IPR013149">
    <property type="entry name" value="ADH-like_C"/>
</dbReference>
<dbReference type="GO" id="GO:0044281">
    <property type="term" value="P:small molecule metabolic process"/>
    <property type="evidence" value="ECO:0007669"/>
    <property type="project" value="UniProtKB-ARBA"/>
</dbReference>
<gene>
    <name evidence="3" type="ORF">D8Y22_15540</name>
</gene>
<evidence type="ECO:0000256" key="1">
    <source>
        <dbReference type="ARBA" id="ARBA00022857"/>
    </source>
</evidence>
<dbReference type="PANTHER" id="PTHR44154:SF1">
    <property type="entry name" value="QUINONE OXIDOREDUCTASE"/>
    <property type="match status" value="1"/>
</dbReference>
<sequence>MQAAAFTALTGPDGVEVIDQPEPQPGPDEAVLDVGACAINRHDLWILEGESAMVGEGALPFVTGLDVAGTVRAVGTDVRGVEPGDEVLLCPNETCGSCRFCREGPENRCERFSLYHGGLAEQACVQADRLLALPEGVDARTAAAIPTAYMTAAHMLRRADVGPSDLVFVPGATGGVGVAAIQLADIRGARTIGTSSSASKLEAVSDLGLDHAIQATDPDAIREQVEPIGQPDAVMNHLGGEYTNLGVRVMRRGGTMAICGRTAGGSSSIHLTDLFLNHKEVVGSTMGTQDDLRRLLDLVAVGELEPVIDSTYPLAETDAAFAAMTERESVGKLVVEP</sequence>
<dbReference type="SUPFAM" id="SSF51735">
    <property type="entry name" value="NAD(P)-binding Rossmann-fold domains"/>
    <property type="match status" value="1"/>
</dbReference>
<keyword evidence="1" id="KW-0521">NADP</keyword>
<dbReference type="GO" id="GO:0043168">
    <property type="term" value="F:anion binding"/>
    <property type="evidence" value="ECO:0007669"/>
    <property type="project" value="UniProtKB-ARBA"/>
</dbReference>
<dbReference type="Proteomes" id="UP000318864">
    <property type="component" value="Unassembled WGS sequence"/>
</dbReference>
<name>A0A4V6RUC1_9EURY</name>
<dbReference type="Gene3D" id="3.90.180.10">
    <property type="entry name" value="Medium-chain alcohol dehydrogenases, catalytic domain"/>
    <property type="match status" value="1"/>
</dbReference>
<feature type="domain" description="Enoyl reductase (ER)" evidence="2">
    <location>
        <begin position="11"/>
        <end position="335"/>
    </location>
</feature>
<dbReference type="SMART" id="SM00829">
    <property type="entry name" value="PKS_ER"/>
    <property type="match status" value="1"/>
</dbReference>
<accession>A0A4V6RUC1</accession>
<dbReference type="Pfam" id="PF08240">
    <property type="entry name" value="ADH_N"/>
    <property type="match status" value="1"/>
</dbReference>